<dbReference type="EMBL" id="UINC01001193">
    <property type="protein sequence ID" value="SUZ73859.1"/>
    <property type="molecule type" value="Genomic_DNA"/>
</dbReference>
<dbReference type="SUPFAM" id="SSF51261">
    <property type="entry name" value="Duplicated hybrid motif"/>
    <property type="match status" value="1"/>
</dbReference>
<reference evidence="2" key="1">
    <citation type="submission" date="2018-05" db="EMBL/GenBank/DDBJ databases">
        <authorList>
            <person name="Lanie J.A."/>
            <person name="Ng W.-L."/>
            <person name="Kazmierczak K.M."/>
            <person name="Andrzejewski T.M."/>
            <person name="Davidsen T.M."/>
            <person name="Wayne K.J."/>
            <person name="Tettelin H."/>
            <person name="Glass J.I."/>
            <person name="Rusch D."/>
            <person name="Podicherti R."/>
            <person name="Tsui H.-C.T."/>
            <person name="Winkler M.E."/>
        </authorList>
    </citation>
    <scope>NUCLEOTIDE SEQUENCE</scope>
</reference>
<dbReference type="InterPro" id="IPR011055">
    <property type="entry name" value="Dup_hybrid_motif"/>
</dbReference>
<dbReference type="Pfam" id="PF01551">
    <property type="entry name" value="Peptidase_M23"/>
    <property type="match status" value="1"/>
</dbReference>
<feature type="domain" description="M23ase beta-sheet core" evidence="1">
    <location>
        <begin position="39"/>
        <end position="133"/>
    </location>
</feature>
<dbReference type="Gene3D" id="2.70.70.10">
    <property type="entry name" value="Glucose Permease (Domain IIA)"/>
    <property type="match status" value="1"/>
</dbReference>
<dbReference type="PANTHER" id="PTHR21666">
    <property type="entry name" value="PEPTIDASE-RELATED"/>
    <property type="match status" value="1"/>
</dbReference>
<dbReference type="CDD" id="cd12797">
    <property type="entry name" value="M23_peptidase"/>
    <property type="match status" value="1"/>
</dbReference>
<name>A0A381Q655_9ZZZZ</name>
<proteinExistence type="predicted"/>
<protein>
    <recommendedName>
        <fullName evidence="1">M23ase beta-sheet core domain-containing protein</fullName>
    </recommendedName>
</protein>
<dbReference type="InterPro" id="IPR050570">
    <property type="entry name" value="Cell_wall_metabolism_enzyme"/>
</dbReference>
<dbReference type="AlphaFoldDB" id="A0A381Q655"/>
<evidence type="ECO:0000313" key="2">
    <source>
        <dbReference type="EMBL" id="SUZ73859.1"/>
    </source>
</evidence>
<accession>A0A381Q655</accession>
<evidence type="ECO:0000259" key="1">
    <source>
        <dbReference type="Pfam" id="PF01551"/>
    </source>
</evidence>
<sequence>MLATTVVISMVGCGLPQWPVEGPLIAPFGLRWGSNGPNIHRGVDIVVPTGTPVYAMSGGEIRFAGEMIDFGLVVWVDHDDAILTIYAHLSQILVVEGQSVGKGASLGLSGASGNATGPHLHFEIRGRGHQVDPVAMLGGPPRS</sequence>
<organism evidence="2">
    <name type="scientific">marine metagenome</name>
    <dbReference type="NCBI Taxonomy" id="408172"/>
    <lineage>
        <taxon>unclassified sequences</taxon>
        <taxon>metagenomes</taxon>
        <taxon>ecological metagenomes</taxon>
    </lineage>
</organism>
<dbReference type="PANTHER" id="PTHR21666:SF270">
    <property type="entry name" value="MUREIN HYDROLASE ACTIVATOR ENVC"/>
    <property type="match status" value="1"/>
</dbReference>
<dbReference type="InterPro" id="IPR016047">
    <property type="entry name" value="M23ase_b-sheet_dom"/>
</dbReference>
<dbReference type="GO" id="GO:0004222">
    <property type="term" value="F:metalloendopeptidase activity"/>
    <property type="evidence" value="ECO:0007669"/>
    <property type="project" value="TreeGrafter"/>
</dbReference>
<gene>
    <name evidence="2" type="ORF">METZ01_LOCUS26713</name>
</gene>